<dbReference type="Pfam" id="PF00078">
    <property type="entry name" value="RVT_1"/>
    <property type="match status" value="1"/>
</dbReference>
<evidence type="ECO:0000256" key="1">
    <source>
        <dbReference type="ARBA" id="ARBA00023268"/>
    </source>
</evidence>
<feature type="domain" description="Reverse transcriptase" evidence="2">
    <location>
        <begin position="4"/>
        <end position="102"/>
    </location>
</feature>
<dbReference type="InterPro" id="IPR050951">
    <property type="entry name" value="Retrovirus_Pol_polyprotein"/>
</dbReference>
<comment type="caution">
    <text evidence="4">The sequence shown here is derived from an EMBL/GenBank/DDBJ whole genome shotgun (WGS) entry which is preliminary data.</text>
</comment>
<dbReference type="CDD" id="cd01647">
    <property type="entry name" value="RT_LTR"/>
    <property type="match status" value="1"/>
</dbReference>
<dbReference type="InterPro" id="IPR043128">
    <property type="entry name" value="Rev_trsase/Diguanyl_cyclase"/>
</dbReference>
<dbReference type="AlphaFoldDB" id="A0AAW2SQS8"/>
<dbReference type="SUPFAM" id="SSF56672">
    <property type="entry name" value="DNA/RNA polymerases"/>
    <property type="match status" value="1"/>
</dbReference>
<name>A0AAW2SQS8_9LAMI</name>
<proteinExistence type="predicted"/>
<dbReference type="Gene3D" id="3.30.70.270">
    <property type="match status" value="2"/>
</dbReference>
<sequence>MSPKDEECMAFRTPKEIYYYKVMPFGLKNTGATYLRAMQNIFDDMLHKKVECYVDDLVFKTKMREEHLTDLQIVFDRLKYNLKMNPLKCNFVVMSGKFLCFIVRHHGIKVDPKKLDAIEKMPPPRNLNELQSLQGYLTFIRRFVSNLAGRCQPFNHLMKKDANFQWDEGCQNTFASIKKYLLNPPVLEALIPEKPPILYIVAQERSIAALMAQENEEGKEKALYCLSRTLAENELKYSPVEKVCLALFYAIKKFGHYFEVYSIRLISRADSVKFVMSRPVLFERLAKWSIVFNQYETEYESQKAIKGQALPTSYS</sequence>
<dbReference type="PANTHER" id="PTHR37984">
    <property type="entry name" value="PROTEIN CBG26694"/>
    <property type="match status" value="1"/>
</dbReference>
<dbReference type="PANTHER" id="PTHR37984:SF5">
    <property type="entry name" value="PROTEIN NYNRIN-LIKE"/>
    <property type="match status" value="1"/>
</dbReference>
<gene>
    <name evidence="4" type="ORF">Slati_4458700</name>
</gene>
<dbReference type="InterPro" id="IPR000477">
    <property type="entry name" value="RT_dom"/>
</dbReference>
<evidence type="ECO:0000259" key="3">
    <source>
        <dbReference type="Pfam" id="PF17919"/>
    </source>
</evidence>
<dbReference type="InterPro" id="IPR043502">
    <property type="entry name" value="DNA/RNA_pol_sf"/>
</dbReference>
<dbReference type="GO" id="GO:0003824">
    <property type="term" value="F:catalytic activity"/>
    <property type="evidence" value="ECO:0007669"/>
    <property type="project" value="UniProtKB-KW"/>
</dbReference>
<evidence type="ECO:0000259" key="2">
    <source>
        <dbReference type="Pfam" id="PF00078"/>
    </source>
</evidence>
<keyword evidence="1" id="KW-0511">Multifunctional enzyme</keyword>
<evidence type="ECO:0000313" key="4">
    <source>
        <dbReference type="EMBL" id="KAL0394925.1"/>
    </source>
</evidence>
<reference evidence="4" key="1">
    <citation type="submission" date="2020-06" db="EMBL/GenBank/DDBJ databases">
        <authorList>
            <person name="Li T."/>
            <person name="Hu X."/>
            <person name="Zhang T."/>
            <person name="Song X."/>
            <person name="Zhang H."/>
            <person name="Dai N."/>
            <person name="Sheng W."/>
            <person name="Hou X."/>
            <person name="Wei L."/>
        </authorList>
    </citation>
    <scope>NUCLEOTIDE SEQUENCE</scope>
    <source>
        <strain evidence="4">KEN1</strain>
        <tissue evidence="4">Leaf</tissue>
    </source>
</reference>
<dbReference type="FunFam" id="3.30.70.270:FF:000063">
    <property type="entry name" value="Zinc knuckle domaincontaining protein"/>
    <property type="match status" value="1"/>
</dbReference>
<feature type="domain" description="Reverse transcriptase/retrotransposon-derived protein RNase H-like" evidence="3">
    <location>
        <begin position="166"/>
        <end position="262"/>
    </location>
</feature>
<protein>
    <submittedName>
        <fullName evidence="4">Transposon Tf2-12 polyprotein</fullName>
    </submittedName>
</protein>
<reference evidence="4" key="2">
    <citation type="journal article" date="2024" name="Plant">
        <title>Genomic evolution and insights into agronomic trait innovations of Sesamum species.</title>
        <authorList>
            <person name="Miao H."/>
            <person name="Wang L."/>
            <person name="Qu L."/>
            <person name="Liu H."/>
            <person name="Sun Y."/>
            <person name="Le M."/>
            <person name="Wang Q."/>
            <person name="Wei S."/>
            <person name="Zheng Y."/>
            <person name="Lin W."/>
            <person name="Duan Y."/>
            <person name="Cao H."/>
            <person name="Xiong S."/>
            <person name="Wang X."/>
            <person name="Wei L."/>
            <person name="Li C."/>
            <person name="Ma Q."/>
            <person name="Ju M."/>
            <person name="Zhao R."/>
            <person name="Li G."/>
            <person name="Mu C."/>
            <person name="Tian Q."/>
            <person name="Mei H."/>
            <person name="Zhang T."/>
            <person name="Gao T."/>
            <person name="Zhang H."/>
        </authorList>
    </citation>
    <scope>NUCLEOTIDE SEQUENCE</scope>
    <source>
        <strain evidence="4">KEN1</strain>
    </source>
</reference>
<accession>A0AAW2SQS8</accession>
<dbReference type="Pfam" id="PF17919">
    <property type="entry name" value="RT_RNaseH_2"/>
    <property type="match status" value="1"/>
</dbReference>
<organism evidence="4">
    <name type="scientific">Sesamum latifolium</name>
    <dbReference type="NCBI Taxonomy" id="2727402"/>
    <lineage>
        <taxon>Eukaryota</taxon>
        <taxon>Viridiplantae</taxon>
        <taxon>Streptophyta</taxon>
        <taxon>Embryophyta</taxon>
        <taxon>Tracheophyta</taxon>
        <taxon>Spermatophyta</taxon>
        <taxon>Magnoliopsida</taxon>
        <taxon>eudicotyledons</taxon>
        <taxon>Gunneridae</taxon>
        <taxon>Pentapetalae</taxon>
        <taxon>asterids</taxon>
        <taxon>lamiids</taxon>
        <taxon>Lamiales</taxon>
        <taxon>Pedaliaceae</taxon>
        <taxon>Sesamum</taxon>
    </lineage>
</organism>
<dbReference type="EMBL" id="JACGWN010000016">
    <property type="protein sequence ID" value="KAL0394925.1"/>
    <property type="molecule type" value="Genomic_DNA"/>
</dbReference>
<dbReference type="InterPro" id="IPR041577">
    <property type="entry name" value="RT_RNaseH_2"/>
</dbReference>